<name>A0ABY8N3V0_9FLAO</name>
<sequence length="120" mass="13878">MSEIKCKIIGTVPSKSNCYRIITLNGHRSLAKTQALKKYEESFFWQIGPARDKMIDVPFEFHVDVFYPSKRSDIDNSFKVILDCLQKAKVIKNDNNCSLICARKFIDKENPRVEFTIKTA</sequence>
<reference evidence="1 2" key="1">
    <citation type="submission" date="2022-02" db="EMBL/GenBank/DDBJ databases">
        <authorList>
            <person name="Cha I.-T."/>
            <person name="Lee K.-E."/>
            <person name="Park S.-J."/>
        </authorList>
    </citation>
    <scope>NUCLEOTIDE SEQUENCE [LARGE SCALE GENOMIC DNA]</scope>
    <source>
        <strain evidence="1 2">K3R-10</strain>
    </source>
</reference>
<proteinExistence type="predicted"/>
<evidence type="ECO:0000313" key="2">
    <source>
        <dbReference type="Proteomes" id="UP001232117"/>
    </source>
</evidence>
<gene>
    <name evidence="1" type="ORF">MG292_06830</name>
</gene>
<keyword evidence="1" id="KW-0378">Hydrolase</keyword>
<organism evidence="1 2">
    <name type="scientific">Flavobacterium keumense</name>
    <dbReference type="NCBI Taxonomy" id="1306518"/>
    <lineage>
        <taxon>Bacteria</taxon>
        <taxon>Pseudomonadati</taxon>
        <taxon>Bacteroidota</taxon>
        <taxon>Flavobacteriia</taxon>
        <taxon>Flavobacteriales</taxon>
        <taxon>Flavobacteriaceae</taxon>
        <taxon>Flavobacterium</taxon>
    </lineage>
</organism>
<dbReference type="InterPro" id="IPR036614">
    <property type="entry name" value="RusA-like_sf"/>
</dbReference>
<dbReference type="Proteomes" id="UP001232117">
    <property type="component" value="Chromosome"/>
</dbReference>
<reference evidence="1 2" key="2">
    <citation type="submission" date="2023-06" db="EMBL/GenBank/DDBJ databases">
        <title>Complete Genome Sequence of Flavobacterium keumense K3R-10.</title>
        <authorList>
            <person name="Jeong H."/>
            <person name="Jhang S.Y."/>
            <person name="Kim J.N."/>
        </authorList>
    </citation>
    <scope>NUCLEOTIDE SEQUENCE [LARGE SCALE GENOMIC DNA]</scope>
    <source>
        <strain evidence="1 2">K3R-10</strain>
    </source>
</reference>
<dbReference type="EMBL" id="CP092332">
    <property type="protein sequence ID" value="WGK93813.1"/>
    <property type="molecule type" value="Genomic_DNA"/>
</dbReference>
<dbReference type="Gene3D" id="3.30.1330.70">
    <property type="entry name" value="Holliday junction resolvase RusA"/>
    <property type="match status" value="1"/>
</dbReference>
<dbReference type="RefSeq" id="WP_264533458.1">
    <property type="nucleotide sequence ID" value="NZ_CP092332.1"/>
</dbReference>
<keyword evidence="2" id="KW-1185">Reference proteome</keyword>
<dbReference type="GO" id="GO:0016787">
    <property type="term" value="F:hydrolase activity"/>
    <property type="evidence" value="ECO:0007669"/>
    <property type="project" value="UniProtKB-KW"/>
</dbReference>
<dbReference type="EC" id="3.1.22.4" evidence="1"/>
<evidence type="ECO:0000313" key="1">
    <source>
        <dbReference type="EMBL" id="WGK93813.1"/>
    </source>
</evidence>
<accession>A0ABY8N3V0</accession>
<dbReference type="InterPro" id="IPR008822">
    <property type="entry name" value="Endonuclease_RusA-like"/>
</dbReference>
<protein>
    <submittedName>
        <fullName evidence="1">RusA family crossover junction endodeoxyribonuclease</fullName>
        <ecNumber evidence="1">3.1.22.4</ecNumber>
    </submittedName>
</protein>
<dbReference type="SUPFAM" id="SSF103084">
    <property type="entry name" value="Holliday junction resolvase RusA"/>
    <property type="match status" value="1"/>
</dbReference>
<dbReference type="Pfam" id="PF05866">
    <property type="entry name" value="RusA"/>
    <property type="match status" value="1"/>
</dbReference>